<protein>
    <submittedName>
        <fullName evidence="1">Uncharacterized protein</fullName>
    </submittedName>
</protein>
<organism evidence="1 2">
    <name type="scientific">Rickenella mellea</name>
    <dbReference type="NCBI Taxonomy" id="50990"/>
    <lineage>
        <taxon>Eukaryota</taxon>
        <taxon>Fungi</taxon>
        <taxon>Dikarya</taxon>
        <taxon>Basidiomycota</taxon>
        <taxon>Agaricomycotina</taxon>
        <taxon>Agaricomycetes</taxon>
        <taxon>Hymenochaetales</taxon>
        <taxon>Rickenellaceae</taxon>
        <taxon>Rickenella</taxon>
    </lineage>
</organism>
<dbReference type="OrthoDB" id="2310204at2759"/>
<dbReference type="EMBL" id="ML170176">
    <property type="protein sequence ID" value="TDL22125.1"/>
    <property type="molecule type" value="Genomic_DNA"/>
</dbReference>
<sequence length="289" mass="30864">MSYDLKPRWTSALSFLRRATRNVPPLGYYDPHARDNGSMLTVVANTFPAGLSEPINAILSGNSDAAVLVDQEINGGLRNYYLSLGFSGECLGQHAGGDQGANLGDGNGILNETAVIRWNYGDPALGSCTETIQGGNHFRYWVQNGKDADSGAIFMATSYEMPIAQGHDIIPNGYNLARDWLIGNATKQAVNTSSLINGTTFSGSTQNAGYTYQTDVVYVSGLLQNSSDGINHYLTVGVNGSNAIDGLVAVMTVKIASAPVGTKANAASSDYRASIPLLWLLLIFQYFLF</sequence>
<dbReference type="VEuPathDB" id="FungiDB:BD410DRAFT_788816"/>
<dbReference type="Proteomes" id="UP000294933">
    <property type="component" value="Unassembled WGS sequence"/>
</dbReference>
<proteinExistence type="predicted"/>
<gene>
    <name evidence="1" type="ORF">BD410DRAFT_788816</name>
</gene>
<dbReference type="STRING" id="50990.A0A4Y7Q420"/>
<reference evidence="1 2" key="1">
    <citation type="submission" date="2018-06" db="EMBL/GenBank/DDBJ databases">
        <title>A transcriptomic atlas of mushroom development highlights an independent origin of complex multicellularity.</title>
        <authorList>
            <consortium name="DOE Joint Genome Institute"/>
            <person name="Krizsan K."/>
            <person name="Almasi E."/>
            <person name="Merenyi Z."/>
            <person name="Sahu N."/>
            <person name="Viragh M."/>
            <person name="Koszo T."/>
            <person name="Mondo S."/>
            <person name="Kiss B."/>
            <person name="Balint B."/>
            <person name="Kues U."/>
            <person name="Barry K."/>
            <person name="Hegedus J.C."/>
            <person name="Henrissat B."/>
            <person name="Johnson J."/>
            <person name="Lipzen A."/>
            <person name="Ohm R."/>
            <person name="Nagy I."/>
            <person name="Pangilinan J."/>
            <person name="Yan J."/>
            <person name="Xiong Y."/>
            <person name="Grigoriev I.V."/>
            <person name="Hibbett D.S."/>
            <person name="Nagy L.G."/>
        </authorList>
    </citation>
    <scope>NUCLEOTIDE SEQUENCE [LARGE SCALE GENOMIC DNA]</scope>
    <source>
        <strain evidence="1 2">SZMC22713</strain>
    </source>
</reference>
<keyword evidence="2" id="KW-1185">Reference proteome</keyword>
<accession>A0A4Y7Q420</accession>
<evidence type="ECO:0000313" key="2">
    <source>
        <dbReference type="Proteomes" id="UP000294933"/>
    </source>
</evidence>
<dbReference type="AlphaFoldDB" id="A0A4Y7Q420"/>
<evidence type="ECO:0000313" key="1">
    <source>
        <dbReference type="EMBL" id="TDL22125.1"/>
    </source>
</evidence>
<name>A0A4Y7Q420_9AGAM</name>